<evidence type="ECO:0000256" key="3">
    <source>
        <dbReference type="ARBA" id="ARBA00038177"/>
    </source>
</evidence>
<dbReference type="InterPro" id="IPR050415">
    <property type="entry name" value="MRET"/>
</dbReference>
<dbReference type="InterPro" id="IPR012675">
    <property type="entry name" value="Beta-grasp_dom_sf"/>
</dbReference>
<dbReference type="InterPro" id="IPR036010">
    <property type="entry name" value="2Fe-2S_ferredoxin-like_sf"/>
</dbReference>
<dbReference type="PANTHER" id="PTHR47354:SF7">
    <property type="entry name" value="NAD(P)H-FLAVIN REDUCTASE"/>
    <property type="match status" value="1"/>
</dbReference>
<dbReference type="eggNOG" id="COG1018">
    <property type="taxonomic scope" value="Bacteria"/>
</dbReference>
<gene>
    <name evidence="6" type="ordered locus">ABO_2315</name>
</gene>
<evidence type="ECO:0000313" key="7">
    <source>
        <dbReference type="Proteomes" id="UP000008871"/>
    </source>
</evidence>
<dbReference type="InterPro" id="IPR039261">
    <property type="entry name" value="FNR_nucleotide-bd"/>
</dbReference>
<keyword evidence="1 6" id="KW-0560">Oxidoreductase</keyword>
<proteinExistence type="inferred from homology"/>
<evidence type="ECO:0000313" key="6">
    <source>
        <dbReference type="EMBL" id="CAL17763.1"/>
    </source>
</evidence>
<dbReference type="GO" id="GO:0051536">
    <property type="term" value="F:iron-sulfur cluster binding"/>
    <property type="evidence" value="ECO:0007669"/>
    <property type="project" value="InterPro"/>
</dbReference>
<dbReference type="InterPro" id="IPR017927">
    <property type="entry name" value="FAD-bd_FR_type"/>
</dbReference>
<feature type="domain" description="2Fe-2S ferredoxin-type" evidence="4">
    <location>
        <begin position="80"/>
        <end position="168"/>
    </location>
</feature>
<dbReference type="EMBL" id="AM286690">
    <property type="protein sequence ID" value="CAL17763.1"/>
    <property type="molecule type" value="Genomic_DNA"/>
</dbReference>
<evidence type="ECO:0000259" key="4">
    <source>
        <dbReference type="PROSITE" id="PS51085"/>
    </source>
</evidence>
<dbReference type="InterPro" id="IPR001041">
    <property type="entry name" value="2Fe-2S_ferredoxin-type"/>
</dbReference>
<protein>
    <submittedName>
        <fullName evidence="6">Oxidoreductase, iron-sulfur-binding</fullName>
        <ecNumber evidence="6">1.17.1.-</ecNumber>
    </submittedName>
</protein>
<dbReference type="Pfam" id="PF00111">
    <property type="entry name" value="Fer2"/>
    <property type="match status" value="1"/>
</dbReference>
<dbReference type="Gene3D" id="3.40.50.80">
    <property type="entry name" value="Nucleotide-binding domain of ferredoxin-NADP reductase (FNR) module"/>
    <property type="match status" value="1"/>
</dbReference>
<dbReference type="CDD" id="cd06189">
    <property type="entry name" value="flavin_oxioreductase"/>
    <property type="match status" value="1"/>
</dbReference>
<dbReference type="Proteomes" id="UP000008871">
    <property type="component" value="Chromosome"/>
</dbReference>
<dbReference type="GO" id="GO:0008218">
    <property type="term" value="P:bioluminescence"/>
    <property type="evidence" value="ECO:0007669"/>
    <property type="project" value="UniProtKB-KW"/>
</dbReference>
<dbReference type="Gene3D" id="2.40.30.10">
    <property type="entry name" value="Translation factors"/>
    <property type="match status" value="1"/>
</dbReference>
<dbReference type="KEGG" id="abo:ABO_2315"/>
<evidence type="ECO:0000259" key="5">
    <source>
        <dbReference type="PROSITE" id="PS51384"/>
    </source>
</evidence>
<evidence type="ECO:0000256" key="1">
    <source>
        <dbReference type="ARBA" id="ARBA00023002"/>
    </source>
</evidence>
<dbReference type="STRING" id="393595.ABO_2315"/>
<dbReference type="InterPro" id="IPR008333">
    <property type="entry name" value="Cbr1-like_FAD-bd_dom"/>
</dbReference>
<reference evidence="6 7" key="1">
    <citation type="journal article" date="2006" name="Nat. Biotechnol.">
        <title>Genome sequence of the ubiquitous hydrocarbon-degrading marine bacterium Alcanivorax borkumensis.</title>
        <authorList>
            <person name="Schneiker S."/>
            <person name="Martins dos Santos V.A.P."/>
            <person name="Bartels D."/>
            <person name="Bekel T."/>
            <person name="Brecht M."/>
            <person name="Buhrmester J."/>
            <person name="Chernikova T.N."/>
            <person name="Denaro R."/>
            <person name="Ferrer M."/>
            <person name="Gertler C."/>
            <person name="Goesmann A."/>
            <person name="Golyshina O.V."/>
            <person name="Kaminski F."/>
            <person name="Khachane A.N."/>
            <person name="Lang S."/>
            <person name="Linke B."/>
            <person name="McHardy A.C."/>
            <person name="Meyer F."/>
            <person name="Nechitaylo T."/>
            <person name="Puehler A."/>
            <person name="Regenhardt D."/>
            <person name="Rupp O."/>
            <person name="Sabirova J.S."/>
            <person name="Selbitschka W."/>
            <person name="Yakimov M.M."/>
            <person name="Timmis K.N."/>
            <person name="Vorhoelter F.-J."/>
            <person name="Weidner S."/>
            <person name="Kaiser O."/>
            <person name="Golyshin P.N."/>
        </authorList>
    </citation>
    <scope>NUCLEOTIDE SEQUENCE [LARGE SCALE GENOMIC DNA]</scope>
    <source>
        <strain evidence="7">ATCC 700651 / DSM 11573 / NCIMB 13689 / SK2</strain>
    </source>
</reference>
<dbReference type="Gene3D" id="3.10.20.30">
    <property type="match status" value="1"/>
</dbReference>
<organism evidence="6 7">
    <name type="scientific">Alcanivorax borkumensis (strain ATCC 700651 / DSM 11573 / NCIMB 13689 / SK2)</name>
    <dbReference type="NCBI Taxonomy" id="393595"/>
    <lineage>
        <taxon>Bacteria</taxon>
        <taxon>Pseudomonadati</taxon>
        <taxon>Pseudomonadota</taxon>
        <taxon>Gammaproteobacteria</taxon>
        <taxon>Oceanospirillales</taxon>
        <taxon>Alcanivoracaceae</taxon>
        <taxon>Alcanivorax</taxon>
    </lineage>
</organism>
<dbReference type="AlphaFoldDB" id="Q0VM35"/>
<dbReference type="InterPro" id="IPR001433">
    <property type="entry name" value="OxRdtase_FAD/NAD-bd"/>
</dbReference>
<sequence length="408" mass="44599">MASRWPLSSAASCSRFATWQTGPVRAPWFGPSAWVVSLRCLLALAAKRKAMDNERCLQPALGVASRLSNSPISIPSPMTQTFTITVNGKGAFPCRADQSIVEAGQQAGFGFPVACRNGVCERCMGQLRHGQVQQKKRTIHAGEDDPSGVLYCVAQPLSDCEIDVPEVTAPGELPVHQIHCQIQQIDALNHDVSRVWLRLPAGKKIQWHAGQYLMLNLHGESYPFSIANHCHGRNIELHIRHGDDNSATQDIMASLQSEHTVSTTLPAGLRFIDSAPEHPVWFICGSTGFAPVKAMIERLIALNFSLPVRLFWGARTDADLYLPHLPAQWQEALADFDFVTSLSDIRHPDHAEGLVHEAALEALGEPDLPLFFLGGSPPMGWAVFDALVAEGVPAGNIHCDVFDYAPRD</sequence>
<dbReference type="PROSITE" id="PS51085">
    <property type="entry name" value="2FE2S_FER_2"/>
    <property type="match status" value="1"/>
</dbReference>
<dbReference type="PANTHER" id="PTHR47354">
    <property type="entry name" value="NADH OXIDOREDUCTASE HCR"/>
    <property type="match status" value="1"/>
</dbReference>
<accession>Q0VM35</accession>
<dbReference type="HOGENOM" id="CLU_003827_7_0_6"/>
<dbReference type="PRINTS" id="PR00410">
    <property type="entry name" value="PHEHYDRXLASE"/>
</dbReference>
<dbReference type="SUPFAM" id="SSF63380">
    <property type="entry name" value="Riboflavin synthase domain-like"/>
    <property type="match status" value="1"/>
</dbReference>
<dbReference type="eggNOG" id="COG0543">
    <property type="taxonomic scope" value="Bacteria"/>
</dbReference>
<dbReference type="Pfam" id="PF00970">
    <property type="entry name" value="FAD_binding_6"/>
    <property type="match status" value="1"/>
</dbReference>
<name>Q0VM35_ALCBS</name>
<dbReference type="InterPro" id="IPR017938">
    <property type="entry name" value="Riboflavin_synthase-like_b-brl"/>
</dbReference>
<dbReference type="SUPFAM" id="SSF54292">
    <property type="entry name" value="2Fe-2S ferredoxin-like"/>
    <property type="match status" value="1"/>
</dbReference>
<comment type="similarity">
    <text evidence="3">Belongs to the Fre/LuxG FAD/NAD(P) flavoprotein oxidoreductase family.</text>
</comment>
<dbReference type="PROSITE" id="PS51384">
    <property type="entry name" value="FAD_FR"/>
    <property type="match status" value="1"/>
</dbReference>
<dbReference type="CDD" id="cd00207">
    <property type="entry name" value="fer2"/>
    <property type="match status" value="1"/>
</dbReference>
<dbReference type="GO" id="GO:0016491">
    <property type="term" value="F:oxidoreductase activity"/>
    <property type="evidence" value="ECO:0007669"/>
    <property type="project" value="UniProtKB-KW"/>
</dbReference>
<dbReference type="Pfam" id="PF00175">
    <property type="entry name" value="NAD_binding_1"/>
    <property type="match status" value="1"/>
</dbReference>
<feature type="domain" description="FAD-binding FR-type" evidence="5">
    <location>
        <begin position="175"/>
        <end position="273"/>
    </location>
</feature>
<keyword evidence="2" id="KW-0455">Luminescence</keyword>
<dbReference type="EC" id="1.17.1.-" evidence="6"/>
<keyword evidence="7" id="KW-1185">Reference proteome</keyword>
<evidence type="ECO:0000256" key="2">
    <source>
        <dbReference type="ARBA" id="ARBA00023223"/>
    </source>
</evidence>
<dbReference type="SUPFAM" id="SSF52343">
    <property type="entry name" value="Ferredoxin reductase-like, C-terminal NADP-linked domain"/>
    <property type="match status" value="1"/>
</dbReference>